<keyword evidence="2" id="KW-1133">Transmembrane helix</keyword>
<dbReference type="Proteomes" id="UP000266506">
    <property type="component" value="Unassembled WGS sequence"/>
</dbReference>
<dbReference type="AlphaFoldDB" id="A0A397S0Y5"/>
<dbReference type="RefSeq" id="WP_119016174.1">
    <property type="nucleotide sequence ID" value="NZ_QXEV01000009.1"/>
</dbReference>
<sequence>MPKKTNLDENKKKEIENLIEELKDNATDITKAEIEELESLLDDVLKMESEPWYKKMGKGFGFFSLHFILMYLVSILTFGLYFEEISIENKMLVFLIGGIVSIILTLFEDLPRNPLRRHFVSINLMIFVIIVMGIYIINRDIYSVFNTSITWVFYLFTVVIIYYLMDSLITRKIHWR</sequence>
<dbReference type="EMBL" id="QXEV01000009">
    <property type="protein sequence ID" value="RIA75854.1"/>
    <property type="molecule type" value="Genomic_DNA"/>
</dbReference>
<feature type="transmembrane region" description="Helical" evidence="2">
    <location>
        <begin position="87"/>
        <end position="107"/>
    </location>
</feature>
<proteinExistence type="predicted"/>
<evidence type="ECO:0000313" key="4">
    <source>
        <dbReference type="Proteomes" id="UP000266506"/>
    </source>
</evidence>
<accession>A0A397S0Y5</accession>
<comment type="caution">
    <text evidence="3">The sequence shown here is derived from an EMBL/GenBank/DDBJ whole genome shotgun (WGS) entry which is preliminary data.</text>
</comment>
<keyword evidence="2" id="KW-0812">Transmembrane</keyword>
<keyword evidence="1" id="KW-0175">Coiled coil</keyword>
<evidence type="ECO:0000256" key="2">
    <source>
        <dbReference type="SAM" id="Phobius"/>
    </source>
</evidence>
<keyword evidence="4" id="KW-1185">Reference proteome</keyword>
<feature type="coiled-coil region" evidence="1">
    <location>
        <begin position="5"/>
        <end position="35"/>
    </location>
</feature>
<protein>
    <submittedName>
        <fullName evidence="3">Uncharacterized protein</fullName>
    </submittedName>
</protein>
<name>A0A397S0Y5_9MOLU</name>
<feature type="transmembrane region" description="Helical" evidence="2">
    <location>
        <begin position="119"/>
        <end position="137"/>
    </location>
</feature>
<dbReference type="InParanoid" id="A0A397S0Y5"/>
<reference evidence="3 4" key="1">
    <citation type="submission" date="2018-08" db="EMBL/GenBank/DDBJ databases">
        <title>Genomic Encyclopedia of Archaeal and Bacterial Type Strains, Phase II (KMG-II): from individual species to whole genera.</title>
        <authorList>
            <person name="Goeker M."/>
        </authorList>
    </citation>
    <scope>NUCLEOTIDE SEQUENCE [LARGE SCALE GENOMIC DNA]</scope>
    <source>
        <strain evidence="3 4">ATCC 27112</strain>
    </source>
</reference>
<feature type="transmembrane region" description="Helical" evidence="2">
    <location>
        <begin position="60"/>
        <end position="81"/>
    </location>
</feature>
<gene>
    <name evidence="3" type="ORF">EI71_01026</name>
</gene>
<keyword evidence="2" id="KW-0472">Membrane</keyword>
<feature type="transmembrane region" description="Helical" evidence="2">
    <location>
        <begin position="149"/>
        <end position="169"/>
    </location>
</feature>
<organism evidence="3 4">
    <name type="scientific">Anaeroplasma bactoclasticum</name>
    <dbReference type="NCBI Taxonomy" id="2088"/>
    <lineage>
        <taxon>Bacteria</taxon>
        <taxon>Bacillati</taxon>
        <taxon>Mycoplasmatota</taxon>
        <taxon>Mollicutes</taxon>
        <taxon>Anaeroplasmatales</taxon>
        <taxon>Anaeroplasmataceae</taxon>
        <taxon>Anaeroplasma</taxon>
    </lineage>
</organism>
<evidence type="ECO:0000256" key="1">
    <source>
        <dbReference type="SAM" id="Coils"/>
    </source>
</evidence>
<evidence type="ECO:0000313" key="3">
    <source>
        <dbReference type="EMBL" id="RIA75854.1"/>
    </source>
</evidence>